<evidence type="ECO:0000259" key="9">
    <source>
        <dbReference type="PROSITE" id="PS50052"/>
    </source>
</evidence>
<protein>
    <recommendedName>
        <fullName evidence="3">Guanylate kinase</fullName>
        <ecNumber evidence="2">2.7.4.8</ecNumber>
    </recommendedName>
    <alternativeName>
        <fullName evidence="8">GMP kinase</fullName>
    </alternativeName>
</protein>
<dbReference type="InterPro" id="IPR017665">
    <property type="entry name" value="Guanylate_kinase"/>
</dbReference>
<dbReference type="Proteomes" id="UP000078561">
    <property type="component" value="Unassembled WGS sequence"/>
</dbReference>
<dbReference type="InterPro" id="IPR008145">
    <property type="entry name" value="GK/Ca_channel_bsu"/>
</dbReference>
<evidence type="ECO:0000256" key="8">
    <source>
        <dbReference type="ARBA" id="ARBA00030128"/>
    </source>
</evidence>
<accession>A0A168RUQ6</accession>
<dbReference type="FunFam" id="3.40.50.300:FF:000776">
    <property type="entry name" value="Guanylate kinase 2"/>
    <property type="match status" value="1"/>
</dbReference>
<evidence type="ECO:0000313" key="11">
    <source>
        <dbReference type="Proteomes" id="UP000078561"/>
    </source>
</evidence>
<dbReference type="PROSITE" id="PS00856">
    <property type="entry name" value="GUANYLATE_KINASE_1"/>
    <property type="match status" value="1"/>
</dbReference>
<evidence type="ECO:0000313" key="10">
    <source>
        <dbReference type="EMBL" id="SAM07419.1"/>
    </source>
</evidence>
<dbReference type="SMART" id="SM00072">
    <property type="entry name" value="GuKc"/>
    <property type="match status" value="1"/>
</dbReference>
<dbReference type="GO" id="GO:0005829">
    <property type="term" value="C:cytosol"/>
    <property type="evidence" value="ECO:0007669"/>
    <property type="project" value="TreeGrafter"/>
</dbReference>
<dbReference type="AlphaFoldDB" id="A0A168RUQ6"/>
<dbReference type="InterPro" id="IPR020590">
    <property type="entry name" value="Guanylate_kinase_CS"/>
</dbReference>
<evidence type="ECO:0000256" key="5">
    <source>
        <dbReference type="ARBA" id="ARBA00022741"/>
    </source>
</evidence>
<dbReference type="InParanoid" id="A0A168RUQ6"/>
<dbReference type="STRING" id="4829.A0A168RUQ6"/>
<dbReference type="OMA" id="NFITHEV"/>
<keyword evidence="7" id="KW-0067">ATP-binding</keyword>
<evidence type="ECO:0000256" key="4">
    <source>
        <dbReference type="ARBA" id="ARBA00022679"/>
    </source>
</evidence>
<dbReference type="EMBL" id="LT554760">
    <property type="protein sequence ID" value="SAM07419.1"/>
    <property type="molecule type" value="Genomic_DNA"/>
</dbReference>
<sequence length="198" mass="22094">MQTVAKVFVISGPSGSGKSTLLKRLFNDFPGTFGFSVSHTTRKPRPMEKNGVDYHFVTRDLMAIEIERGNFIESATFSGNTYGTSIKAIKDVVETGKVCILDIDMQGVEAVKKTDLNPKYIFIQPPNYDALEQRLRGRGTEHEEAVLARLMASKAAMAHAQIPSVYDRIIINDDLESAYKDLQTTIFEQQKVDPFTTP</sequence>
<dbReference type="EC" id="2.7.4.8" evidence="2"/>
<keyword evidence="6" id="KW-0418">Kinase</keyword>
<organism evidence="10">
    <name type="scientific">Absidia glauca</name>
    <name type="common">Pin mould</name>
    <dbReference type="NCBI Taxonomy" id="4829"/>
    <lineage>
        <taxon>Eukaryota</taxon>
        <taxon>Fungi</taxon>
        <taxon>Fungi incertae sedis</taxon>
        <taxon>Mucoromycota</taxon>
        <taxon>Mucoromycotina</taxon>
        <taxon>Mucoromycetes</taxon>
        <taxon>Mucorales</taxon>
        <taxon>Cunninghamellaceae</taxon>
        <taxon>Absidia</taxon>
    </lineage>
</organism>
<keyword evidence="4" id="KW-0808">Transferase</keyword>
<dbReference type="GO" id="GO:0005524">
    <property type="term" value="F:ATP binding"/>
    <property type="evidence" value="ECO:0007669"/>
    <property type="project" value="UniProtKB-KW"/>
</dbReference>
<keyword evidence="11" id="KW-1185">Reference proteome</keyword>
<feature type="domain" description="Guanylate kinase-like" evidence="9">
    <location>
        <begin position="5"/>
        <end position="187"/>
    </location>
</feature>
<gene>
    <name evidence="10" type="primary">ABSGL_13062.1 scaffold 13659</name>
</gene>
<dbReference type="GO" id="GO:0004385">
    <property type="term" value="F:GMP kinase activity"/>
    <property type="evidence" value="ECO:0007669"/>
    <property type="project" value="UniProtKB-EC"/>
</dbReference>
<reference evidence="10" key="1">
    <citation type="submission" date="2016-04" db="EMBL/GenBank/DDBJ databases">
        <authorList>
            <person name="Evans L.H."/>
            <person name="Alamgir A."/>
            <person name="Owens N."/>
            <person name="Weber N.D."/>
            <person name="Virtaneva K."/>
            <person name="Barbian K."/>
            <person name="Babar A."/>
            <person name="Rosenke K."/>
        </authorList>
    </citation>
    <scope>NUCLEOTIDE SEQUENCE [LARGE SCALE GENOMIC DNA]</scope>
    <source>
        <strain evidence="10">CBS 101.48</strain>
    </source>
</reference>
<dbReference type="Gene3D" id="3.40.50.300">
    <property type="entry name" value="P-loop containing nucleotide triphosphate hydrolases"/>
    <property type="match status" value="1"/>
</dbReference>
<dbReference type="Pfam" id="PF00625">
    <property type="entry name" value="Guanylate_kin"/>
    <property type="match status" value="1"/>
</dbReference>
<dbReference type="PROSITE" id="PS50052">
    <property type="entry name" value="GUANYLATE_KINASE_2"/>
    <property type="match status" value="1"/>
</dbReference>
<keyword evidence="5" id="KW-0547">Nucleotide-binding</keyword>
<proteinExistence type="inferred from homology"/>
<evidence type="ECO:0000256" key="2">
    <source>
        <dbReference type="ARBA" id="ARBA00012961"/>
    </source>
</evidence>
<dbReference type="FunCoup" id="A0A168RUQ6">
    <property type="interactions" value="537"/>
</dbReference>
<evidence type="ECO:0000256" key="1">
    <source>
        <dbReference type="ARBA" id="ARBA00005790"/>
    </source>
</evidence>
<name>A0A168RUQ6_ABSGL</name>
<dbReference type="CDD" id="cd00071">
    <property type="entry name" value="GMPK"/>
    <property type="match status" value="1"/>
</dbReference>
<dbReference type="PANTHER" id="PTHR23117">
    <property type="entry name" value="GUANYLATE KINASE-RELATED"/>
    <property type="match status" value="1"/>
</dbReference>
<dbReference type="NCBIfam" id="TIGR03263">
    <property type="entry name" value="guanyl_kin"/>
    <property type="match status" value="1"/>
</dbReference>
<dbReference type="InterPro" id="IPR008144">
    <property type="entry name" value="Guanylate_kin-like_dom"/>
</dbReference>
<comment type="similarity">
    <text evidence="1">Belongs to the guanylate kinase family.</text>
</comment>
<evidence type="ECO:0000256" key="6">
    <source>
        <dbReference type="ARBA" id="ARBA00022777"/>
    </source>
</evidence>
<evidence type="ECO:0000256" key="3">
    <source>
        <dbReference type="ARBA" id="ARBA00016296"/>
    </source>
</evidence>
<dbReference type="OrthoDB" id="6334211at2759"/>
<evidence type="ECO:0000256" key="7">
    <source>
        <dbReference type="ARBA" id="ARBA00022840"/>
    </source>
</evidence>
<dbReference type="InterPro" id="IPR027417">
    <property type="entry name" value="P-loop_NTPase"/>
</dbReference>
<dbReference type="PANTHER" id="PTHR23117:SF13">
    <property type="entry name" value="GUANYLATE KINASE"/>
    <property type="match status" value="1"/>
</dbReference>
<dbReference type="SUPFAM" id="SSF52540">
    <property type="entry name" value="P-loop containing nucleoside triphosphate hydrolases"/>
    <property type="match status" value="1"/>
</dbReference>